<dbReference type="NCBIfam" id="NF003140">
    <property type="entry name" value="PRK04053.1"/>
    <property type="match status" value="1"/>
</dbReference>
<sequence length="154" mass="17504">MTLVAPENFQHILRIFNTNIKGTENVIYALTAIKGVGRRFSILVCKRAGVDTSKRAGQLKQDEIDRIVNIIEHPVENKIPNHFLNHRRDIKDGTSSHSTSQQVDIDIRDAIERLKKIRAHRGLRHIRGIRVRGQHTKTTGRHGKTVGVSKKKNP</sequence>
<dbReference type="InterPro" id="IPR001892">
    <property type="entry name" value="Ribosomal_uS13"/>
</dbReference>
<dbReference type="Pfam" id="PF00416">
    <property type="entry name" value="Ribosomal_S13"/>
    <property type="match status" value="1"/>
</dbReference>
<dbReference type="PIRSF" id="PIRSF002134">
    <property type="entry name" value="Ribosomal_S13"/>
    <property type="match status" value="1"/>
</dbReference>
<dbReference type="InterPro" id="IPR018269">
    <property type="entry name" value="Ribosomal_uS13_CS"/>
</dbReference>
<proteinExistence type="inferred from homology"/>
<protein>
    <submittedName>
        <fullName evidence="8">Putative 40S ribosomal protein S18</fullName>
    </submittedName>
</protein>
<dbReference type="Gene3D" id="4.10.910.10">
    <property type="entry name" value="30s ribosomal protein s13, domain 2"/>
    <property type="match status" value="1"/>
</dbReference>
<organism evidence="8 9">
    <name type="scientific">Streblomastix strix</name>
    <dbReference type="NCBI Taxonomy" id="222440"/>
    <lineage>
        <taxon>Eukaryota</taxon>
        <taxon>Metamonada</taxon>
        <taxon>Preaxostyla</taxon>
        <taxon>Oxymonadida</taxon>
        <taxon>Streblomastigidae</taxon>
        <taxon>Streblomastix</taxon>
    </lineage>
</organism>
<dbReference type="GO" id="GO:0015935">
    <property type="term" value="C:small ribosomal subunit"/>
    <property type="evidence" value="ECO:0007669"/>
    <property type="project" value="TreeGrafter"/>
</dbReference>
<evidence type="ECO:0000256" key="4">
    <source>
        <dbReference type="ARBA" id="ARBA00022980"/>
    </source>
</evidence>
<dbReference type="Gene3D" id="1.10.8.50">
    <property type="match status" value="1"/>
</dbReference>
<keyword evidence="5 6" id="KW-0687">Ribonucleoprotein</keyword>
<dbReference type="GO" id="GO:0003735">
    <property type="term" value="F:structural constituent of ribosome"/>
    <property type="evidence" value="ECO:0007669"/>
    <property type="project" value="InterPro"/>
</dbReference>
<comment type="similarity">
    <text evidence="2 6">Belongs to the universal ribosomal protein uS13 family.</text>
</comment>
<dbReference type="InterPro" id="IPR010979">
    <property type="entry name" value="Ribosomal_uS13-like_H2TH"/>
</dbReference>
<dbReference type="FunFam" id="4.10.910.10:FF:000002">
    <property type="entry name" value="40S ribosomal protein S18"/>
    <property type="match status" value="1"/>
</dbReference>
<dbReference type="HAMAP" id="MF_01315">
    <property type="entry name" value="Ribosomal_uS13"/>
    <property type="match status" value="1"/>
</dbReference>
<evidence type="ECO:0000256" key="3">
    <source>
        <dbReference type="ARBA" id="ARBA00022490"/>
    </source>
</evidence>
<dbReference type="PANTHER" id="PTHR10871">
    <property type="entry name" value="30S RIBOSOMAL PROTEIN S13/40S RIBOSOMAL PROTEIN S18"/>
    <property type="match status" value="1"/>
</dbReference>
<dbReference type="GO" id="GO:0006412">
    <property type="term" value="P:translation"/>
    <property type="evidence" value="ECO:0007669"/>
    <property type="project" value="InterPro"/>
</dbReference>
<comment type="subcellular location">
    <subcellularLocation>
        <location evidence="1">Cytoplasm</location>
    </subcellularLocation>
</comment>
<dbReference type="AlphaFoldDB" id="A0A5J4UDW6"/>
<evidence type="ECO:0000256" key="7">
    <source>
        <dbReference type="SAM" id="MobiDB-lite"/>
    </source>
</evidence>
<dbReference type="Proteomes" id="UP000324800">
    <property type="component" value="Unassembled WGS sequence"/>
</dbReference>
<comment type="caution">
    <text evidence="8">The sequence shown here is derived from an EMBL/GenBank/DDBJ whole genome shotgun (WGS) entry which is preliminary data.</text>
</comment>
<feature type="region of interest" description="Disordered" evidence="7">
    <location>
        <begin position="133"/>
        <end position="154"/>
    </location>
</feature>
<dbReference type="PANTHER" id="PTHR10871:SF3">
    <property type="entry name" value="SMALL RIBOSOMAL SUBUNIT PROTEIN US13"/>
    <property type="match status" value="1"/>
</dbReference>
<evidence type="ECO:0000256" key="1">
    <source>
        <dbReference type="ARBA" id="ARBA00004496"/>
    </source>
</evidence>
<evidence type="ECO:0000313" key="8">
    <source>
        <dbReference type="EMBL" id="KAA6368404.1"/>
    </source>
</evidence>
<reference evidence="8 9" key="1">
    <citation type="submission" date="2019-03" db="EMBL/GenBank/DDBJ databases">
        <title>Single cell metagenomics reveals metabolic interactions within the superorganism composed of flagellate Streblomastix strix and complex community of Bacteroidetes bacteria on its surface.</title>
        <authorList>
            <person name="Treitli S.C."/>
            <person name="Kolisko M."/>
            <person name="Husnik F."/>
            <person name="Keeling P."/>
            <person name="Hampl V."/>
        </authorList>
    </citation>
    <scope>NUCLEOTIDE SEQUENCE [LARGE SCALE GENOMIC DNA]</scope>
    <source>
        <strain evidence="8">ST1C</strain>
    </source>
</reference>
<gene>
    <name evidence="8" type="ORF">EZS28_036068</name>
</gene>
<keyword evidence="4 6" id="KW-0689">Ribosomal protein</keyword>
<dbReference type="GO" id="GO:0005829">
    <property type="term" value="C:cytosol"/>
    <property type="evidence" value="ECO:0007669"/>
    <property type="project" value="TreeGrafter"/>
</dbReference>
<name>A0A5J4UDW6_9EUKA</name>
<dbReference type="GO" id="GO:0003723">
    <property type="term" value="F:RNA binding"/>
    <property type="evidence" value="ECO:0007669"/>
    <property type="project" value="InterPro"/>
</dbReference>
<evidence type="ECO:0000313" key="9">
    <source>
        <dbReference type="Proteomes" id="UP000324800"/>
    </source>
</evidence>
<evidence type="ECO:0000256" key="5">
    <source>
        <dbReference type="ARBA" id="ARBA00023274"/>
    </source>
</evidence>
<evidence type="ECO:0000256" key="2">
    <source>
        <dbReference type="ARBA" id="ARBA00008080"/>
    </source>
</evidence>
<dbReference type="EMBL" id="SNRW01017387">
    <property type="protein sequence ID" value="KAA6368404.1"/>
    <property type="molecule type" value="Genomic_DNA"/>
</dbReference>
<dbReference type="FunFam" id="1.10.8.50:FF:000002">
    <property type="entry name" value="40S ribosomal protein S18"/>
    <property type="match status" value="1"/>
</dbReference>
<evidence type="ECO:0000256" key="6">
    <source>
        <dbReference type="RuleBase" id="RU003830"/>
    </source>
</evidence>
<accession>A0A5J4UDW6</accession>
<dbReference type="PROSITE" id="PS50159">
    <property type="entry name" value="RIBOSOMAL_S13_2"/>
    <property type="match status" value="1"/>
</dbReference>
<dbReference type="InterPro" id="IPR027437">
    <property type="entry name" value="Rbsml_uS13_C"/>
</dbReference>
<dbReference type="OrthoDB" id="1702480at2759"/>
<keyword evidence="3" id="KW-0963">Cytoplasm</keyword>
<dbReference type="SUPFAM" id="SSF46946">
    <property type="entry name" value="S13-like H2TH domain"/>
    <property type="match status" value="1"/>
</dbReference>
<dbReference type="PROSITE" id="PS00646">
    <property type="entry name" value="RIBOSOMAL_S13_1"/>
    <property type="match status" value="1"/>
</dbReference>